<comment type="caution">
    <text evidence="1">The sequence shown here is derived from an EMBL/GenBank/DDBJ whole genome shotgun (WGS) entry which is preliminary data.</text>
</comment>
<organism evidence="1 2">
    <name type="scientific">Planococcus koreensis</name>
    <dbReference type="NCBI Taxonomy" id="112331"/>
    <lineage>
        <taxon>Bacteria</taxon>
        <taxon>Bacillati</taxon>
        <taxon>Bacillota</taxon>
        <taxon>Bacilli</taxon>
        <taxon>Bacillales</taxon>
        <taxon>Caryophanaceae</taxon>
        <taxon>Planococcus</taxon>
    </lineage>
</organism>
<proteinExistence type="predicted"/>
<reference evidence="1 2" key="1">
    <citation type="submission" date="2020-08" db="EMBL/GenBank/DDBJ databases">
        <title>Genomic Encyclopedia of Type Strains, Phase IV (KMG-IV): sequencing the most valuable type-strain genomes for metagenomic binning, comparative biology and taxonomic classification.</title>
        <authorList>
            <person name="Goeker M."/>
        </authorList>
    </citation>
    <scope>NUCLEOTIDE SEQUENCE [LARGE SCALE GENOMIC DNA]</scope>
    <source>
        <strain evidence="1 2">DSM 15895</strain>
    </source>
</reference>
<dbReference type="AlphaFoldDB" id="A0A7W8FTK2"/>
<protein>
    <submittedName>
        <fullName evidence="1">Uncharacterized protein</fullName>
    </submittedName>
</protein>
<dbReference type="RefSeq" id="WP_135502504.1">
    <property type="nucleotide sequence ID" value="NZ_JACHHE010000007.1"/>
</dbReference>
<accession>A0A7W8FTK2</accession>
<dbReference type="Proteomes" id="UP000525923">
    <property type="component" value="Unassembled WGS sequence"/>
</dbReference>
<name>A0A7W8FTK2_9BACL</name>
<dbReference type="OrthoDB" id="2139078at2"/>
<gene>
    <name evidence="1" type="ORF">HNQ44_002613</name>
</gene>
<dbReference type="EMBL" id="JACHHE010000007">
    <property type="protein sequence ID" value="MBB5181148.1"/>
    <property type="molecule type" value="Genomic_DNA"/>
</dbReference>
<evidence type="ECO:0000313" key="2">
    <source>
        <dbReference type="Proteomes" id="UP000525923"/>
    </source>
</evidence>
<keyword evidence="2" id="KW-1185">Reference proteome</keyword>
<sequence length="291" mass="33624">MKITIEPTEKQLASWIDTFVPNQDLFLIEEADLAYFERELADVLVVPRSEFMAHAVYKRLQLANSYMYWNIADRMSYVLVAPPEWIERMALQKKQHLLEVQAGSGRGLVFPAPMLPEAPEDFSIEWDGAALIIMQYSWWKKLPIKIKKRFLKEYAVQWDSPECHELPANAPSHLQQFANRYSDSHGSNCLSATLFAVTGHAWMAGEWVHPETFSHGLHRANYSLIEKEAAPGDVVIWINHAGIVQHASFCLGNDLFFNKNGQTFFNPWKVIDENKLDREWSHLDKKVYSCR</sequence>
<evidence type="ECO:0000313" key="1">
    <source>
        <dbReference type="EMBL" id="MBB5181148.1"/>
    </source>
</evidence>